<protein>
    <submittedName>
        <fullName evidence="1">Endonuclease V</fullName>
    </submittedName>
</protein>
<dbReference type="InterPro" id="IPR007581">
    <property type="entry name" value="Endonuclease-V"/>
</dbReference>
<dbReference type="Proteomes" id="UP001139028">
    <property type="component" value="Unassembled WGS sequence"/>
</dbReference>
<keyword evidence="2" id="KW-1185">Reference proteome</keyword>
<reference evidence="1" key="1">
    <citation type="journal article" date="2022" name="Arch. Microbiol.">
        <title>Microbulbifer okhotskensis sp. nov., isolated from a deep bottom sediment of the Okhotsk Sea.</title>
        <authorList>
            <person name="Romanenko L."/>
            <person name="Kurilenko V."/>
            <person name="Otstavnykh N."/>
            <person name="Velansky P."/>
            <person name="Isaeva M."/>
            <person name="Mikhailov V."/>
        </authorList>
    </citation>
    <scope>NUCLEOTIDE SEQUENCE</scope>
    <source>
        <strain evidence="1">OS29</strain>
    </source>
</reference>
<proteinExistence type="predicted"/>
<keyword evidence="1" id="KW-0255">Endonuclease</keyword>
<keyword evidence="1" id="KW-0378">Hydrolase</keyword>
<dbReference type="Gene3D" id="3.30.2170.10">
    <property type="entry name" value="archaeoglobus fulgidus dsm 4304 superfamily"/>
    <property type="match status" value="1"/>
</dbReference>
<accession>A0A9X2ENS4</accession>
<name>A0A9X2ENS4_9GAMM</name>
<dbReference type="EMBL" id="JALBWM010000049">
    <property type="protein sequence ID" value="MCO1335096.1"/>
    <property type="molecule type" value="Genomic_DNA"/>
</dbReference>
<dbReference type="RefSeq" id="WP_252467654.1">
    <property type="nucleotide sequence ID" value="NZ_JALBWM010000049.1"/>
</dbReference>
<evidence type="ECO:0000313" key="2">
    <source>
        <dbReference type="Proteomes" id="UP001139028"/>
    </source>
</evidence>
<sequence length="167" mass="18380">MILVVDVDYREEGAAVAGVTFRNWNNSQPEAIYLSSLHTIADYEPGAFYKRELPCILTLIEEHAIKPSLIVIDGYVHLGADRKPGLGAHLYQALRQKIAIIGVAKKSFKDTPTGTEIFRGTSHKPLFVTSLGITQAEAKSLIVSMHGEHRVPTLLKQVDSVCRKASL</sequence>
<comment type="caution">
    <text evidence="1">The sequence shown here is derived from an EMBL/GenBank/DDBJ whole genome shotgun (WGS) entry which is preliminary data.</text>
</comment>
<gene>
    <name evidence="1" type="ORF">MO867_12215</name>
</gene>
<keyword evidence="1" id="KW-0540">Nuclease</keyword>
<evidence type="ECO:0000313" key="1">
    <source>
        <dbReference type="EMBL" id="MCO1335096.1"/>
    </source>
</evidence>
<dbReference type="Pfam" id="PF04493">
    <property type="entry name" value="Endonuclease_5"/>
    <property type="match status" value="1"/>
</dbReference>
<dbReference type="AlphaFoldDB" id="A0A9X2ENS4"/>
<dbReference type="GO" id="GO:0006281">
    <property type="term" value="P:DNA repair"/>
    <property type="evidence" value="ECO:0007669"/>
    <property type="project" value="InterPro"/>
</dbReference>
<dbReference type="GO" id="GO:0004519">
    <property type="term" value="F:endonuclease activity"/>
    <property type="evidence" value="ECO:0007669"/>
    <property type="project" value="UniProtKB-KW"/>
</dbReference>
<organism evidence="1 2">
    <name type="scientific">Microbulbifer okhotskensis</name>
    <dbReference type="NCBI Taxonomy" id="2926617"/>
    <lineage>
        <taxon>Bacteria</taxon>
        <taxon>Pseudomonadati</taxon>
        <taxon>Pseudomonadota</taxon>
        <taxon>Gammaproteobacteria</taxon>
        <taxon>Cellvibrionales</taxon>
        <taxon>Microbulbiferaceae</taxon>
        <taxon>Microbulbifer</taxon>
    </lineage>
</organism>